<dbReference type="Pfam" id="PF21522">
    <property type="entry name" value="MreB-like_C"/>
    <property type="match status" value="1"/>
</dbReference>
<dbReference type="CDD" id="cd10227">
    <property type="entry name" value="ASKHA_NBD_ParM-like"/>
    <property type="match status" value="1"/>
</dbReference>
<dbReference type="InterPro" id="IPR043129">
    <property type="entry name" value="ATPase_NBD"/>
</dbReference>
<evidence type="ECO:0000259" key="1">
    <source>
        <dbReference type="Pfam" id="PF17989"/>
    </source>
</evidence>
<feature type="domain" description="Actin-like protein N-terminal" evidence="1">
    <location>
        <begin position="5"/>
        <end position="152"/>
    </location>
</feature>
<keyword evidence="4" id="KW-1185">Reference proteome</keyword>
<gene>
    <name evidence="3" type="ordered locus">Galf_0912</name>
</gene>
<dbReference type="eggNOG" id="COG0443">
    <property type="taxonomic scope" value="Bacteria"/>
</dbReference>
<dbReference type="Pfam" id="PF17989">
    <property type="entry name" value="ALP_N"/>
    <property type="match status" value="1"/>
</dbReference>
<protein>
    <submittedName>
        <fullName evidence="3">StbA family protein</fullName>
    </submittedName>
</protein>
<proteinExistence type="predicted"/>
<dbReference type="InterPro" id="IPR049067">
    <property type="entry name" value="MreB-like_C"/>
</dbReference>
<accession>D9SEG8</accession>
<dbReference type="HOGENOM" id="CLU_066433_0_0_4"/>
<dbReference type="AlphaFoldDB" id="D9SEG8"/>
<feature type="domain" description="Actin homologue MreB-like C-terminal" evidence="2">
    <location>
        <begin position="174"/>
        <end position="297"/>
    </location>
</feature>
<dbReference type="Gene3D" id="3.30.420.40">
    <property type="match status" value="2"/>
</dbReference>
<sequence length="324" mass="35129">MLTVGLDIGYSNLKIVYGDNTEVSPKMIKRPAGAAPLDHLGQRIMGSDDSLHVLVDGKEFAAAVSHDRIENWPRELHKDYTATESYRALFNAGLLLTEMSEIDCVVTGLPTNQYLDAGLREHLTKIMRGEHQITPRRKVVVHEVKIVPQPLGGFVDWMHGLNDPSQIEDSSVLVVDPGFFSVDWVLLVNGEFKRASSGTSLDATSVVLDEAAALIAKDHGGNPGRSKLENAVRAERSTVSVFGERIEIAPYLADASAKVGHIACSQIQESLRKENSSIDQIVLVGGGAPFFEASIKEAFAKTPINLAKEAVFANARGFWRGGAA</sequence>
<evidence type="ECO:0000259" key="2">
    <source>
        <dbReference type="Pfam" id="PF21522"/>
    </source>
</evidence>
<organism evidence="3 4">
    <name type="scientific">Gallionella capsiferriformans (strain ES-2)</name>
    <name type="common">Gallionella ferruginea capsiferriformans (strain ES-2)</name>
    <dbReference type="NCBI Taxonomy" id="395494"/>
    <lineage>
        <taxon>Bacteria</taxon>
        <taxon>Pseudomonadati</taxon>
        <taxon>Pseudomonadota</taxon>
        <taxon>Betaproteobacteria</taxon>
        <taxon>Nitrosomonadales</taxon>
        <taxon>Gallionellaceae</taxon>
        <taxon>Gallionella</taxon>
    </lineage>
</organism>
<dbReference type="EMBL" id="CP002159">
    <property type="protein sequence ID" value="ADL54944.1"/>
    <property type="molecule type" value="Genomic_DNA"/>
</dbReference>
<dbReference type="SUPFAM" id="SSF53067">
    <property type="entry name" value="Actin-like ATPase domain"/>
    <property type="match status" value="2"/>
</dbReference>
<dbReference type="Proteomes" id="UP000001235">
    <property type="component" value="Chromosome"/>
</dbReference>
<dbReference type="STRING" id="395494.Galf_0912"/>
<name>D9SEG8_GALCS</name>
<dbReference type="InterPro" id="IPR040607">
    <property type="entry name" value="ALP_N"/>
</dbReference>
<dbReference type="KEGG" id="gca:Galf_0912"/>
<reference evidence="3 4" key="1">
    <citation type="submission" date="2010-08" db="EMBL/GenBank/DDBJ databases">
        <title>Complete sequence of Gallionella capsiferriformans ES-2.</title>
        <authorList>
            <consortium name="US DOE Joint Genome Institute"/>
            <person name="Lucas S."/>
            <person name="Copeland A."/>
            <person name="Lapidus A."/>
            <person name="Cheng J.-F."/>
            <person name="Bruce D."/>
            <person name="Goodwin L."/>
            <person name="Pitluck S."/>
            <person name="Chertkov O."/>
            <person name="Davenport K.W."/>
            <person name="Detter J.C."/>
            <person name="Han C."/>
            <person name="Tapia R."/>
            <person name="Land M."/>
            <person name="Hauser L."/>
            <person name="Chang Y.-J."/>
            <person name="Jeffries C."/>
            <person name="Kyrpides N."/>
            <person name="Ivanova N."/>
            <person name="Mikhailova N."/>
            <person name="Shelobolina E.S."/>
            <person name="Picardal F."/>
            <person name="Roden E."/>
            <person name="Emerson D."/>
            <person name="Woyke T."/>
        </authorList>
    </citation>
    <scope>NUCLEOTIDE SEQUENCE [LARGE SCALE GENOMIC DNA]</scope>
    <source>
        <strain evidence="3 4">ES-2</strain>
    </source>
</reference>
<evidence type="ECO:0000313" key="3">
    <source>
        <dbReference type="EMBL" id="ADL54944.1"/>
    </source>
</evidence>
<evidence type="ECO:0000313" key="4">
    <source>
        <dbReference type="Proteomes" id="UP000001235"/>
    </source>
</evidence>